<dbReference type="InterPro" id="IPR013766">
    <property type="entry name" value="Thioredoxin_domain"/>
</dbReference>
<keyword evidence="5" id="KW-0732">Signal</keyword>
<comment type="caution">
    <text evidence="7">The sequence shown here is derived from an EMBL/GenBank/DDBJ whole genome shotgun (WGS) entry which is preliminary data.</text>
</comment>
<dbReference type="Proteomes" id="UP000646484">
    <property type="component" value="Unassembled WGS sequence"/>
</dbReference>
<accession>A0ABR7D5N6</accession>
<dbReference type="RefSeq" id="WP_186978072.1">
    <property type="nucleotide sequence ID" value="NZ_JACOOH010000009.1"/>
</dbReference>
<dbReference type="PANTHER" id="PTHR42852">
    <property type="entry name" value="THIOL:DISULFIDE INTERCHANGE PROTEIN DSBE"/>
    <property type="match status" value="1"/>
</dbReference>
<evidence type="ECO:0000256" key="2">
    <source>
        <dbReference type="ARBA" id="ARBA00022748"/>
    </source>
</evidence>
<evidence type="ECO:0000313" key="7">
    <source>
        <dbReference type="EMBL" id="MBC5623067.1"/>
    </source>
</evidence>
<comment type="subcellular location">
    <subcellularLocation>
        <location evidence="1">Cell envelope</location>
    </subcellularLocation>
</comment>
<name>A0ABR7D5N6_9BACT</name>
<keyword evidence="4" id="KW-0676">Redox-active center</keyword>
<feature type="domain" description="Thioredoxin" evidence="6">
    <location>
        <begin position="81"/>
        <end position="221"/>
    </location>
</feature>
<evidence type="ECO:0000256" key="1">
    <source>
        <dbReference type="ARBA" id="ARBA00004196"/>
    </source>
</evidence>
<dbReference type="SUPFAM" id="SSF52833">
    <property type="entry name" value="Thioredoxin-like"/>
    <property type="match status" value="1"/>
</dbReference>
<dbReference type="InterPro" id="IPR036249">
    <property type="entry name" value="Thioredoxin-like_sf"/>
</dbReference>
<sequence>MKRVLVLVISLLLGAQVSTFAQEVKKDTLTEEQKAYFEEHKLEIARRISNAFAGFQELGVSDSKKEKQRADSIRKVVETKYKPGAPSADFKFKDVNGKVVSLKDLRGKYVYIDVWATWCGPCCAEIPFLQKLEEKMHGKNMTFVSISWDRNRNDWVKALEKKELDGIQLHFGGDDTFFKEYGIEFIPRFILLDKKGKVVNAYMTRPSDPKTEEMFKTLRGL</sequence>
<dbReference type="Pfam" id="PF08534">
    <property type="entry name" value="Redoxin"/>
    <property type="match status" value="1"/>
</dbReference>
<evidence type="ECO:0000256" key="3">
    <source>
        <dbReference type="ARBA" id="ARBA00023157"/>
    </source>
</evidence>
<evidence type="ECO:0000256" key="4">
    <source>
        <dbReference type="ARBA" id="ARBA00023284"/>
    </source>
</evidence>
<dbReference type="CDD" id="cd02966">
    <property type="entry name" value="TlpA_like_family"/>
    <property type="match status" value="1"/>
</dbReference>
<dbReference type="EMBL" id="JACOOH010000009">
    <property type="protein sequence ID" value="MBC5623067.1"/>
    <property type="molecule type" value="Genomic_DNA"/>
</dbReference>
<evidence type="ECO:0000313" key="8">
    <source>
        <dbReference type="Proteomes" id="UP000646484"/>
    </source>
</evidence>
<keyword evidence="8" id="KW-1185">Reference proteome</keyword>
<keyword evidence="2" id="KW-0201">Cytochrome c-type biogenesis</keyword>
<dbReference type="InterPro" id="IPR050553">
    <property type="entry name" value="Thioredoxin_ResA/DsbE_sf"/>
</dbReference>
<proteinExistence type="predicted"/>
<dbReference type="InterPro" id="IPR013740">
    <property type="entry name" value="Redoxin"/>
</dbReference>
<evidence type="ECO:0000259" key="6">
    <source>
        <dbReference type="PROSITE" id="PS51352"/>
    </source>
</evidence>
<dbReference type="Gene3D" id="3.40.30.10">
    <property type="entry name" value="Glutaredoxin"/>
    <property type="match status" value="1"/>
</dbReference>
<dbReference type="PANTHER" id="PTHR42852:SF6">
    <property type="entry name" value="THIOL:DISULFIDE INTERCHANGE PROTEIN DSBE"/>
    <property type="match status" value="1"/>
</dbReference>
<evidence type="ECO:0000256" key="5">
    <source>
        <dbReference type="SAM" id="SignalP"/>
    </source>
</evidence>
<dbReference type="PROSITE" id="PS51352">
    <property type="entry name" value="THIOREDOXIN_2"/>
    <property type="match status" value="1"/>
</dbReference>
<feature type="chain" id="PRO_5045795359" evidence="5">
    <location>
        <begin position="22"/>
        <end position="221"/>
    </location>
</feature>
<feature type="signal peptide" evidence="5">
    <location>
        <begin position="1"/>
        <end position="21"/>
    </location>
</feature>
<protein>
    <submittedName>
        <fullName evidence="7">TlpA family protein disulfide reductase</fullName>
    </submittedName>
</protein>
<gene>
    <name evidence="7" type="ORF">H8S64_18395</name>
</gene>
<reference evidence="7 8" key="1">
    <citation type="submission" date="2020-08" db="EMBL/GenBank/DDBJ databases">
        <title>Genome public.</title>
        <authorList>
            <person name="Liu C."/>
            <person name="Sun Q."/>
        </authorList>
    </citation>
    <scope>NUCLEOTIDE SEQUENCE [LARGE SCALE GENOMIC DNA]</scope>
    <source>
        <strain evidence="7 8">NSJ-56</strain>
    </source>
</reference>
<organism evidence="7 8">
    <name type="scientific">Butyricimonas hominis</name>
    <dbReference type="NCBI Taxonomy" id="2763032"/>
    <lineage>
        <taxon>Bacteria</taxon>
        <taxon>Pseudomonadati</taxon>
        <taxon>Bacteroidota</taxon>
        <taxon>Bacteroidia</taxon>
        <taxon>Bacteroidales</taxon>
        <taxon>Odoribacteraceae</taxon>
        <taxon>Butyricimonas</taxon>
    </lineage>
</organism>
<keyword evidence="3" id="KW-1015">Disulfide bond</keyword>